<protein>
    <recommendedName>
        <fullName evidence="3">DUF2313 domain-containing protein</fullName>
    </recommendedName>
</protein>
<evidence type="ECO:0000313" key="2">
    <source>
        <dbReference type="Proteomes" id="UP001228690"/>
    </source>
</evidence>
<reference evidence="1 2" key="1">
    <citation type="submission" date="2023-04" db="EMBL/GenBank/DDBJ databases">
        <title>Spirochaete genome identified in red abalone sample constitutes a novel genus.</title>
        <authorList>
            <person name="Sharma S.P."/>
            <person name="Purcell C.M."/>
            <person name="Hyde J.R."/>
            <person name="Severin A.J."/>
        </authorList>
    </citation>
    <scope>NUCLEOTIDE SEQUENCE [LARGE SCALE GENOMIC DNA]</scope>
    <source>
        <strain evidence="1 2">SP-2023</strain>
    </source>
</reference>
<name>A0ABY8MEF6_9SPIO</name>
<accession>A0ABY8MEF6</accession>
<evidence type="ECO:0000313" key="1">
    <source>
        <dbReference type="EMBL" id="WGK68367.1"/>
    </source>
</evidence>
<dbReference type="RefSeq" id="WP_326926543.1">
    <property type="nucleotide sequence ID" value="NZ_CP123443.1"/>
</dbReference>
<dbReference type="EMBL" id="CP123443">
    <property type="protein sequence ID" value="WGK68367.1"/>
    <property type="molecule type" value="Genomic_DNA"/>
</dbReference>
<evidence type="ECO:0008006" key="3">
    <source>
        <dbReference type="Google" id="ProtNLM"/>
    </source>
</evidence>
<sequence>MSTEFERIYSAANYREALVGLLPRGPFWEALLADESGDLNAWLDWRSAKVKAENDHISSELREGYPWLSEATIRRWETLAGIDPGTETVPDRLEALRDWRSGGPATFSTFGRRIAAAGMRLIRVEQAHRPFTLGVNINAPLHNRKDSHIRRFVVDPQAVAVRPEGYKSGFTIHNTLNKPLFRANDWVFYVPKAPDVVTRIQKITPLPYVAELCYMR</sequence>
<proteinExistence type="predicted"/>
<gene>
    <name evidence="1" type="ORF">P0082_07715</name>
</gene>
<keyword evidence="2" id="KW-1185">Reference proteome</keyword>
<dbReference type="Proteomes" id="UP001228690">
    <property type="component" value="Chromosome"/>
</dbReference>
<organism evidence="1 2">
    <name type="scientific">Candidatus Haliotispira prima</name>
    <dbReference type="NCBI Taxonomy" id="3034016"/>
    <lineage>
        <taxon>Bacteria</taxon>
        <taxon>Pseudomonadati</taxon>
        <taxon>Spirochaetota</taxon>
        <taxon>Spirochaetia</taxon>
        <taxon>Spirochaetales</taxon>
        <taxon>Spirochaetaceae</taxon>
        <taxon>Candidatus Haliotispira</taxon>
    </lineage>
</organism>